<reference evidence="1 2" key="1">
    <citation type="journal article" date="2016" name="Mol. Biol. Evol.">
        <title>Comparative Genomics of Early-Diverging Mushroom-Forming Fungi Provides Insights into the Origins of Lignocellulose Decay Capabilities.</title>
        <authorList>
            <person name="Nagy L.G."/>
            <person name="Riley R."/>
            <person name="Tritt A."/>
            <person name="Adam C."/>
            <person name="Daum C."/>
            <person name="Floudas D."/>
            <person name="Sun H."/>
            <person name="Yadav J.S."/>
            <person name="Pangilinan J."/>
            <person name="Larsson K.H."/>
            <person name="Matsuura K."/>
            <person name="Barry K."/>
            <person name="Labutti K."/>
            <person name="Kuo R."/>
            <person name="Ohm R.A."/>
            <person name="Bhattacharya S.S."/>
            <person name="Shirouzu T."/>
            <person name="Yoshinaga Y."/>
            <person name="Martin F.M."/>
            <person name="Grigoriev I.V."/>
            <person name="Hibbett D.S."/>
        </authorList>
    </citation>
    <scope>NUCLEOTIDE SEQUENCE [LARGE SCALE GENOMIC DNA]</scope>
    <source>
        <strain evidence="1 2">L-15889</strain>
    </source>
</reference>
<dbReference type="AlphaFoldDB" id="A0A165UEL8"/>
<dbReference type="EMBL" id="KV429032">
    <property type="protein sequence ID" value="KZT74797.1"/>
    <property type="molecule type" value="Genomic_DNA"/>
</dbReference>
<organism evidence="1 2">
    <name type="scientific">Daedalea quercina L-15889</name>
    <dbReference type="NCBI Taxonomy" id="1314783"/>
    <lineage>
        <taxon>Eukaryota</taxon>
        <taxon>Fungi</taxon>
        <taxon>Dikarya</taxon>
        <taxon>Basidiomycota</taxon>
        <taxon>Agaricomycotina</taxon>
        <taxon>Agaricomycetes</taxon>
        <taxon>Polyporales</taxon>
        <taxon>Fomitopsis</taxon>
    </lineage>
</organism>
<proteinExistence type="predicted"/>
<evidence type="ECO:0000313" key="2">
    <source>
        <dbReference type="Proteomes" id="UP000076727"/>
    </source>
</evidence>
<keyword evidence="2" id="KW-1185">Reference proteome</keyword>
<dbReference type="PROSITE" id="PS51257">
    <property type="entry name" value="PROKAR_LIPOPROTEIN"/>
    <property type="match status" value="1"/>
</dbReference>
<dbReference type="Proteomes" id="UP000076727">
    <property type="component" value="Unassembled WGS sequence"/>
</dbReference>
<gene>
    <name evidence="1" type="ORF">DAEQUDRAFT_7237</name>
</gene>
<sequence length="141" mass="16203">MCLRASSQQNIRMHVQSPGIYACSNRGRSGEPEKWPSDKFRSVRRWPRKLDEAGAWKLRVERHILLTVISSLLSVFSSSPFLSLLSLLSPICLLCLISDLYRAPFALLSISCCEYLEIIRRHRLQILQSLRPYEYTVCSSS</sequence>
<name>A0A165UEL8_9APHY</name>
<protein>
    <submittedName>
        <fullName evidence="1">Uncharacterized protein</fullName>
    </submittedName>
</protein>
<accession>A0A165UEL8</accession>
<evidence type="ECO:0000313" key="1">
    <source>
        <dbReference type="EMBL" id="KZT74797.1"/>
    </source>
</evidence>